<dbReference type="RefSeq" id="XP_012209398.1">
    <property type="nucleotide sequence ID" value="XM_012354008.1"/>
</dbReference>
<dbReference type="CDD" id="cd06093">
    <property type="entry name" value="PX_domain"/>
    <property type="match status" value="1"/>
</dbReference>
<protein>
    <recommendedName>
        <fullName evidence="1">PX domain-containing protein</fullName>
    </recommendedName>
</protein>
<dbReference type="OrthoDB" id="63267at2759"/>
<dbReference type="InterPro" id="IPR036871">
    <property type="entry name" value="PX_dom_sf"/>
</dbReference>
<dbReference type="Proteomes" id="UP000030745">
    <property type="component" value="Unassembled WGS sequence"/>
</dbReference>
<dbReference type="KEGG" id="spar:SPRG_14739"/>
<keyword evidence="3" id="KW-1185">Reference proteome</keyword>
<evidence type="ECO:0000313" key="2">
    <source>
        <dbReference type="EMBL" id="KDO19896.1"/>
    </source>
</evidence>
<dbReference type="InterPro" id="IPR001683">
    <property type="entry name" value="PX_dom"/>
</dbReference>
<dbReference type="GeneID" id="24136528"/>
<dbReference type="GO" id="GO:0035091">
    <property type="term" value="F:phosphatidylinositol binding"/>
    <property type="evidence" value="ECO:0007669"/>
    <property type="project" value="InterPro"/>
</dbReference>
<dbReference type="Gene3D" id="3.30.1520.10">
    <property type="entry name" value="Phox-like domain"/>
    <property type="match status" value="1"/>
</dbReference>
<reference evidence="2 3" key="1">
    <citation type="journal article" date="2013" name="PLoS Genet.">
        <title>Distinctive expansion of potential virulence genes in the genome of the oomycete fish pathogen Saprolegnia parasitica.</title>
        <authorList>
            <person name="Jiang R.H."/>
            <person name="de Bruijn I."/>
            <person name="Haas B.J."/>
            <person name="Belmonte R."/>
            <person name="Lobach L."/>
            <person name="Christie J."/>
            <person name="van den Ackerveken G."/>
            <person name="Bottin A."/>
            <person name="Bulone V."/>
            <person name="Diaz-Moreno S.M."/>
            <person name="Dumas B."/>
            <person name="Fan L."/>
            <person name="Gaulin E."/>
            <person name="Govers F."/>
            <person name="Grenville-Briggs L.J."/>
            <person name="Horner N.R."/>
            <person name="Levin J.Z."/>
            <person name="Mammella M."/>
            <person name="Meijer H.J."/>
            <person name="Morris P."/>
            <person name="Nusbaum C."/>
            <person name="Oome S."/>
            <person name="Phillips A.J."/>
            <person name="van Rooyen D."/>
            <person name="Rzeszutek E."/>
            <person name="Saraiva M."/>
            <person name="Secombes C.J."/>
            <person name="Seidl M.F."/>
            <person name="Snel B."/>
            <person name="Stassen J.H."/>
            <person name="Sykes S."/>
            <person name="Tripathy S."/>
            <person name="van den Berg H."/>
            <person name="Vega-Arreguin J.C."/>
            <person name="Wawra S."/>
            <person name="Young S.K."/>
            <person name="Zeng Q."/>
            <person name="Dieguez-Uribeondo J."/>
            <person name="Russ C."/>
            <person name="Tyler B.M."/>
            <person name="van West P."/>
        </authorList>
    </citation>
    <scope>NUCLEOTIDE SEQUENCE [LARGE SCALE GENOMIC DNA]</scope>
    <source>
        <strain evidence="2 3">CBS 223.65</strain>
    </source>
</reference>
<evidence type="ECO:0000259" key="1">
    <source>
        <dbReference type="PROSITE" id="PS50195"/>
    </source>
</evidence>
<dbReference type="AlphaFoldDB" id="A0A067C010"/>
<dbReference type="SMART" id="SM00312">
    <property type="entry name" value="PX"/>
    <property type="match status" value="1"/>
</dbReference>
<gene>
    <name evidence="2" type="ORF">SPRG_14739</name>
</gene>
<dbReference type="Pfam" id="PF00787">
    <property type="entry name" value="PX"/>
    <property type="match status" value="1"/>
</dbReference>
<proteinExistence type="predicted"/>
<sequence>MLYKIENVHGVHAKIVAVGEHEETTYYVVQIHHGDRSYYVAKRYSEFHALWTTLYAAARAHAGRDNCTLCSHLPRFPKKLFFSTKASRQRRFEDLQAFLKATLLAIQGDLCDEAHLCSGAKAILSFLSIYDKSKQAPTMYDSVQLDTIHPDAWYRSRRNTEVLSTSTSHSSHRSSLDVHDLAFYATTPASTAAGPSL</sequence>
<dbReference type="EMBL" id="KK583330">
    <property type="protein sequence ID" value="KDO19896.1"/>
    <property type="molecule type" value="Genomic_DNA"/>
</dbReference>
<feature type="domain" description="PX" evidence="1">
    <location>
        <begin position="1"/>
        <end position="134"/>
    </location>
</feature>
<dbReference type="VEuPathDB" id="FungiDB:SPRG_14739"/>
<accession>A0A067C010</accession>
<dbReference type="PROSITE" id="PS50195">
    <property type="entry name" value="PX"/>
    <property type="match status" value="1"/>
</dbReference>
<name>A0A067C010_SAPPC</name>
<evidence type="ECO:0000313" key="3">
    <source>
        <dbReference type="Proteomes" id="UP000030745"/>
    </source>
</evidence>
<organism evidence="2 3">
    <name type="scientific">Saprolegnia parasitica (strain CBS 223.65)</name>
    <dbReference type="NCBI Taxonomy" id="695850"/>
    <lineage>
        <taxon>Eukaryota</taxon>
        <taxon>Sar</taxon>
        <taxon>Stramenopiles</taxon>
        <taxon>Oomycota</taxon>
        <taxon>Saprolegniomycetes</taxon>
        <taxon>Saprolegniales</taxon>
        <taxon>Saprolegniaceae</taxon>
        <taxon>Saprolegnia</taxon>
    </lineage>
</organism>
<dbReference type="OMA" id="HAGRDNC"/>
<dbReference type="SUPFAM" id="SSF64268">
    <property type="entry name" value="PX domain"/>
    <property type="match status" value="1"/>
</dbReference>